<keyword evidence="6" id="KW-0472">Membrane</keyword>
<proteinExistence type="inferred from homology"/>
<dbReference type="PANTHER" id="PTHR13887">
    <property type="entry name" value="GLUTATHIONE S-TRANSFERASE KAPPA"/>
    <property type="match status" value="1"/>
</dbReference>
<keyword evidence="2" id="KW-0732">Signal</keyword>
<gene>
    <name evidence="8" type="ORF">UY70_C0035G0008</name>
</gene>
<dbReference type="SUPFAM" id="SSF52833">
    <property type="entry name" value="Thioredoxin-like"/>
    <property type="match status" value="1"/>
</dbReference>
<protein>
    <submittedName>
        <fullName evidence="8">Disulfide dehydrogenase D</fullName>
    </submittedName>
</protein>
<dbReference type="PROSITE" id="PS51352">
    <property type="entry name" value="THIOREDOXIN_2"/>
    <property type="match status" value="1"/>
</dbReference>
<evidence type="ECO:0000256" key="6">
    <source>
        <dbReference type="SAM" id="Phobius"/>
    </source>
</evidence>
<dbReference type="AlphaFoldDB" id="A0A0G1X5B2"/>
<evidence type="ECO:0000256" key="2">
    <source>
        <dbReference type="ARBA" id="ARBA00022729"/>
    </source>
</evidence>
<comment type="similarity">
    <text evidence="1">Belongs to the thioredoxin family. DsbA subfamily.</text>
</comment>
<dbReference type="Pfam" id="PF13462">
    <property type="entry name" value="Thioredoxin_4"/>
    <property type="match status" value="1"/>
</dbReference>
<dbReference type="PANTHER" id="PTHR13887:SF14">
    <property type="entry name" value="DISULFIDE BOND FORMATION PROTEIN D"/>
    <property type="match status" value="1"/>
</dbReference>
<dbReference type="Proteomes" id="UP000034185">
    <property type="component" value="Unassembled WGS sequence"/>
</dbReference>
<organism evidence="8 9">
    <name type="scientific">Candidatus Kaiserbacteria bacterium GW2011_GWB1_52_6</name>
    <dbReference type="NCBI Taxonomy" id="1618674"/>
    <lineage>
        <taxon>Bacteria</taxon>
        <taxon>Candidatus Kaiseribacteriota</taxon>
    </lineage>
</organism>
<dbReference type="EMBL" id="LCRA01000035">
    <property type="protein sequence ID" value="KKW26151.1"/>
    <property type="molecule type" value="Genomic_DNA"/>
</dbReference>
<evidence type="ECO:0000313" key="8">
    <source>
        <dbReference type="EMBL" id="KKW26151.1"/>
    </source>
</evidence>
<evidence type="ECO:0000259" key="7">
    <source>
        <dbReference type="PROSITE" id="PS51352"/>
    </source>
</evidence>
<evidence type="ECO:0000256" key="5">
    <source>
        <dbReference type="ARBA" id="ARBA00023284"/>
    </source>
</evidence>
<accession>A0A0G1X5B2</accession>
<name>A0A0G1X5B2_9BACT</name>
<dbReference type="InterPro" id="IPR012336">
    <property type="entry name" value="Thioredoxin-like_fold"/>
</dbReference>
<dbReference type="InterPro" id="IPR036249">
    <property type="entry name" value="Thioredoxin-like_sf"/>
</dbReference>
<dbReference type="Gene3D" id="3.40.30.10">
    <property type="entry name" value="Glutaredoxin"/>
    <property type="match status" value="1"/>
</dbReference>
<dbReference type="PATRIC" id="fig|1618674.3.peg.730"/>
<keyword evidence="6" id="KW-0812">Transmembrane</keyword>
<keyword evidence="3" id="KW-0560">Oxidoreductase</keyword>
<keyword evidence="6" id="KW-1133">Transmembrane helix</keyword>
<evidence type="ECO:0000256" key="1">
    <source>
        <dbReference type="ARBA" id="ARBA00005791"/>
    </source>
</evidence>
<evidence type="ECO:0000256" key="4">
    <source>
        <dbReference type="ARBA" id="ARBA00023157"/>
    </source>
</evidence>
<reference evidence="8 9" key="1">
    <citation type="journal article" date="2015" name="Nature">
        <title>rRNA introns, odd ribosomes, and small enigmatic genomes across a large radiation of phyla.</title>
        <authorList>
            <person name="Brown C.T."/>
            <person name="Hug L.A."/>
            <person name="Thomas B.C."/>
            <person name="Sharon I."/>
            <person name="Castelle C.J."/>
            <person name="Singh A."/>
            <person name="Wilkins M.J."/>
            <person name="Williams K.H."/>
            <person name="Banfield J.F."/>
        </authorList>
    </citation>
    <scope>NUCLEOTIDE SEQUENCE [LARGE SCALE GENOMIC DNA]</scope>
</reference>
<keyword evidence="5" id="KW-0676">Redox-active center</keyword>
<keyword evidence="4" id="KW-1015">Disulfide bond</keyword>
<comment type="caution">
    <text evidence="8">The sequence shown here is derived from an EMBL/GenBank/DDBJ whole genome shotgun (WGS) entry which is preliminary data.</text>
</comment>
<dbReference type="GO" id="GO:0016491">
    <property type="term" value="F:oxidoreductase activity"/>
    <property type="evidence" value="ECO:0007669"/>
    <property type="project" value="UniProtKB-KW"/>
</dbReference>
<feature type="domain" description="Thioredoxin" evidence="7">
    <location>
        <begin position="37"/>
        <end position="246"/>
    </location>
</feature>
<evidence type="ECO:0000256" key="3">
    <source>
        <dbReference type="ARBA" id="ARBA00023002"/>
    </source>
</evidence>
<dbReference type="InterPro" id="IPR013766">
    <property type="entry name" value="Thioredoxin_domain"/>
</dbReference>
<sequence>MEPSARSSLSSNLAIPLSIVIAGALIGGGLYFGVSKNATGQQAAAAIAAQKVNIKDVKITADTPYIGKANAPVTLAVWTDYQCPFCKAIEVGGVPQITTEPSFPMLIKDYVDTGKLRIVFKDYTFLGQDSTTAALYGHAVWATYPDKYFAWRTAMYKAQDEEGDQGFGDEPSVLALIKKIPGMDANKLNALVAKNKDAYAAMIASDQQEGAAFGINGTPGAITGTQSIDGAQPPSAFKAAIDAQLK</sequence>
<evidence type="ECO:0000313" key="9">
    <source>
        <dbReference type="Proteomes" id="UP000034185"/>
    </source>
</evidence>
<feature type="transmembrane region" description="Helical" evidence="6">
    <location>
        <begin position="12"/>
        <end position="34"/>
    </location>
</feature>